<dbReference type="Gene3D" id="3.90.700.10">
    <property type="entry name" value="Succinate dehydrogenase/fumarate reductase flavoprotein, catalytic domain"/>
    <property type="match status" value="1"/>
</dbReference>
<evidence type="ECO:0000313" key="7">
    <source>
        <dbReference type="Proteomes" id="UP000005990"/>
    </source>
</evidence>
<dbReference type="Proteomes" id="UP000005990">
    <property type="component" value="Unassembled WGS sequence"/>
</dbReference>
<dbReference type="STRING" id="908337.HMPREF9257_1131"/>
<dbReference type="PANTHER" id="PTHR43400:SF7">
    <property type="entry name" value="FAD-DEPENDENT OXIDOREDUCTASE 2 FAD BINDING DOMAIN-CONTAINING PROTEIN"/>
    <property type="match status" value="1"/>
</dbReference>
<dbReference type="EMBL" id="AENN01000009">
    <property type="protein sequence ID" value="EFR31567.1"/>
    <property type="molecule type" value="Genomic_DNA"/>
</dbReference>
<feature type="domain" description="FAD-dependent oxidoreductase 2 FAD-binding" evidence="5">
    <location>
        <begin position="30"/>
        <end position="93"/>
    </location>
</feature>
<comment type="cofactor">
    <cofactor evidence="1">
        <name>FAD</name>
        <dbReference type="ChEBI" id="CHEBI:57692"/>
    </cofactor>
</comment>
<gene>
    <name evidence="6" type="ORF">HMPREF9257_1131</name>
</gene>
<evidence type="ECO:0000256" key="3">
    <source>
        <dbReference type="ARBA" id="ARBA00022827"/>
    </source>
</evidence>
<dbReference type="InterPro" id="IPR050315">
    <property type="entry name" value="FAD-oxidoreductase_2"/>
</dbReference>
<evidence type="ECO:0000313" key="6">
    <source>
        <dbReference type="EMBL" id="EFR31567.1"/>
    </source>
</evidence>
<name>E4KNB0_9LACT</name>
<reference evidence="6 7" key="1">
    <citation type="submission" date="2010-10" db="EMBL/GenBank/DDBJ databases">
        <authorList>
            <person name="Durkin A.S."/>
            <person name="Madupu R."/>
            <person name="Torralba M."/>
            <person name="Gillis M."/>
            <person name="Methe B."/>
            <person name="Sutton G."/>
            <person name="Nelson K.E."/>
        </authorList>
    </citation>
    <scope>NUCLEOTIDE SEQUENCE [LARGE SCALE GENOMIC DNA]</scope>
    <source>
        <strain evidence="6 7">ACS-139-V-Col8</strain>
    </source>
</reference>
<dbReference type="InterPro" id="IPR027477">
    <property type="entry name" value="Succ_DH/fumarate_Rdtase_cat_sf"/>
</dbReference>
<keyword evidence="3" id="KW-0274">FAD</keyword>
<sequence>MPIVHAEEYVSESAVATGKDGEFERETGMEYDLSKAPFYAIQIAPGIHHTMGGLSINTEAQVLNEDRRAISGLYAAGEVVGGVHGSNRLGGKAVADIIVFGRQAGNQATSFVKE</sequence>
<evidence type="ECO:0000256" key="4">
    <source>
        <dbReference type="ARBA" id="ARBA00023002"/>
    </source>
</evidence>
<keyword evidence="2" id="KW-0285">Flavoprotein</keyword>
<dbReference type="OrthoDB" id="9806724at2"/>
<dbReference type="PANTHER" id="PTHR43400">
    <property type="entry name" value="FUMARATE REDUCTASE"/>
    <property type="match status" value="1"/>
</dbReference>
<dbReference type="Gene3D" id="3.50.50.60">
    <property type="entry name" value="FAD/NAD(P)-binding domain"/>
    <property type="match status" value="1"/>
</dbReference>
<comment type="caution">
    <text evidence="6">The sequence shown here is derived from an EMBL/GenBank/DDBJ whole genome shotgun (WGS) entry which is preliminary data.</text>
</comment>
<keyword evidence="7" id="KW-1185">Reference proteome</keyword>
<dbReference type="GO" id="GO:0033765">
    <property type="term" value="F:steroid dehydrogenase activity, acting on the CH-CH group of donors"/>
    <property type="evidence" value="ECO:0007669"/>
    <property type="project" value="UniProtKB-ARBA"/>
</dbReference>
<dbReference type="InterPro" id="IPR036188">
    <property type="entry name" value="FAD/NAD-bd_sf"/>
</dbReference>
<evidence type="ECO:0000259" key="5">
    <source>
        <dbReference type="Pfam" id="PF00890"/>
    </source>
</evidence>
<dbReference type="Pfam" id="PF00890">
    <property type="entry name" value="FAD_binding_2"/>
    <property type="match status" value="1"/>
</dbReference>
<dbReference type="InterPro" id="IPR003953">
    <property type="entry name" value="FAD-dep_OxRdtase_2_FAD-bd"/>
</dbReference>
<keyword evidence="4" id="KW-0560">Oxidoreductase</keyword>
<evidence type="ECO:0000256" key="1">
    <source>
        <dbReference type="ARBA" id="ARBA00001974"/>
    </source>
</evidence>
<proteinExistence type="predicted"/>
<dbReference type="eggNOG" id="COG1053">
    <property type="taxonomic scope" value="Bacteria"/>
</dbReference>
<dbReference type="SUPFAM" id="SSF51905">
    <property type="entry name" value="FAD/NAD(P)-binding domain"/>
    <property type="match status" value="1"/>
</dbReference>
<protein>
    <recommendedName>
        <fullName evidence="5">FAD-dependent oxidoreductase 2 FAD-binding domain-containing protein</fullName>
    </recommendedName>
</protein>
<organism evidence="6 7">
    <name type="scientific">Eremococcus coleocola ACS-139-V-Col8</name>
    <dbReference type="NCBI Taxonomy" id="908337"/>
    <lineage>
        <taxon>Bacteria</taxon>
        <taxon>Bacillati</taxon>
        <taxon>Bacillota</taxon>
        <taxon>Bacilli</taxon>
        <taxon>Lactobacillales</taxon>
        <taxon>Aerococcaceae</taxon>
        <taxon>Eremococcus</taxon>
    </lineage>
</organism>
<dbReference type="AlphaFoldDB" id="E4KNB0"/>
<accession>E4KNB0</accession>
<evidence type="ECO:0000256" key="2">
    <source>
        <dbReference type="ARBA" id="ARBA00022630"/>
    </source>
</evidence>